<dbReference type="EMBL" id="KV460237">
    <property type="protein sequence ID" value="OBT95169.1"/>
    <property type="molecule type" value="Genomic_DNA"/>
</dbReference>
<dbReference type="AlphaFoldDB" id="A0A1B8GH44"/>
<accession>A0A1B8GH44</accession>
<reference evidence="3" key="2">
    <citation type="journal article" date="2018" name="Nat. Commun.">
        <title>Extreme sensitivity to ultraviolet light in the fungal pathogen causing white-nose syndrome of bats.</title>
        <authorList>
            <person name="Palmer J.M."/>
            <person name="Drees K.P."/>
            <person name="Foster J.T."/>
            <person name="Lindner D.L."/>
        </authorList>
    </citation>
    <scope>NUCLEOTIDE SEQUENCE [LARGE SCALE GENOMIC DNA]</scope>
    <source>
        <strain evidence="3">UAMH 10579</strain>
    </source>
</reference>
<keyword evidence="3" id="KW-1185">Reference proteome</keyword>
<dbReference type="STRING" id="342668.A0A1B8GH44"/>
<feature type="compositionally biased region" description="Low complexity" evidence="1">
    <location>
        <begin position="625"/>
        <end position="638"/>
    </location>
</feature>
<evidence type="ECO:0000256" key="1">
    <source>
        <dbReference type="SAM" id="MobiDB-lite"/>
    </source>
</evidence>
<name>A0A1B8GH44_9PEZI</name>
<dbReference type="Proteomes" id="UP000091956">
    <property type="component" value="Unassembled WGS sequence"/>
</dbReference>
<proteinExistence type="predicted"/>
<feature type="region of interest" description="Disordered" evidence="1">
    <location>
        <begin position="584"/>
        <end position="715"/>
    </location>
</feature>
<feature type="compositionally biased region" description="Gly residues" evidence="1">
    <location>
        <begin position="702"/>
        <end position="715"/>
    </location>
</feature>
<evidence type="ECO:0000313" key="3">
    <source>
        <dbReference type="Proteomes" id="UP000091956"/>
    </source>
</evidence>
<feature type="compositionally biased region" description="Basic and acidic residues" evidence="1">
    <location>
        <begin position="615"/>
        <end position="624"/>
    </location>
</feature>
<organism evidence="2 3">
    <name type="scientific">Pseudogymnoascus verrucosus</name>
    <dbReference type="NCBI Taxonomy" id="342668"/>
    <lineage>
        <taxon>Eukaryota</taxon>
        <taxon>Fungi</taxon>
        <taxon>Dikarya</taxon>
        <taxon>Ascomycota</taxon>
        <taxon>Pezizomycotina</taxon>
        <taxon>Leotiomycetes</taxon>
        <taxon>Thelebolales</taxon>
        <taxon>Thelebolaceae</taxon>
        <taxon>Pseudogymnoascus</taxon>
    </lineage>
</organism>
<dbReference type="OrthoDB" id="5422628at2759"/>
<reference evidence="2 3" key="1">
    <citation type="submission" date="2016-03" db="EMBL/GenBank/DDBJ databases">
        <title>Comparative genomics of Pseudogymnoascus destructans, the fungus causing white-nose syndrome of bats.</title>
        <authorList>
            <person name="Palmer J.M."/>
            <person name="Drees K.P."/>
            <person name="Foster J.T."/>
            <person name="Lindner D.L."/>
        </authorList>
    </citation>
    <scope>NUCLEOTIDE SEQUENCE [LARGE SCALE GENOMIC DNA]</scope>
    <source>
        <strain evidence="2 3">UAMH 10579</strain>
    </source>
</reference>
<dbReference type="GeneID" id="28840953"/>
<dbReference type="RefSeq" id="XP_018128902.1">
    <property type="nucleotide sequence ID" value="XM_018277001.2"/>
</dbReference>
<gene>
    <name evidence="2" type="ORF">VE01_07567</name>
</gene>
<evidence type="ECO:0000313" key="2">
    <source>
        <dbReference type="EMBL" id="OBT95169.1"/>
    </source>
</evidence>
<protein>
    <submittedName>
        <fullName evidence="2">Uncharacterized protein</fullName>
    </submittedName>
</protein>
<sequence length="715" mass="80688">MASQEAEQQLSTYRGRPQPPVNERLQQIYNFLADEDYYRCLNFTQKLQDIKDYIADLETGKQVLVQADEDLLSLIADQIKIHDHWIEEATKITPFEFNSPLLRHRNRFGLPGWEPKPGLIDFELADLPTYEMDTPIIEAKLHVTLQEDTGRKLPKQPDPFEYTRKVAKYRQAQDVIAQTVRERYNRGDAFAFNPLPRNFKGPWVPPSPEALLKKWEEMRIRLLELSEDLLLTQRVAPRLSINQVAHMITTIFKTTGPPNDVLMEDDFTPSDMAKLRVLTEPSTHRTKPSNLRGPYLTFVARVNGIIRSSDTWPKEVEEPVSVTVLFDKVIAKGPLDLDYPEMMWTLELMDRDKNLRYDKAANVVRAPYPNNHPEDRATARPGKWSVGSIGVTLSEWAYLGLRLARATMKISAQVEIAHANENYMKLVVTEYTKNLAERVRAWEREVDGTRGNYSLIEIATPLVKDADKDELTEELALQILQEKIVEESNRNWEPRATPTTIWDWTRKSDRVPLTEECFSINRWTPSIQHMGDMDKENRYLEWARNQQPDDSGDGHSHKRRKLIQGEPVFPLGETSKQQEAISNRIDGQLRGLGNKEFDGIYGPEGSYTRKQKAARQREAEEKAKAAAAAEALAKELAAGGKGKEPESRAQANEPAAGGKGKEPESGEQTQEPATGGNGEEPEPVAQDALPETNPGRRARARGAGGGGGAQAGTGA</sequence>